<feature type="transmembrane region" description="Helical" evidence="1">
    <location>
        <begin position="39"/>
        <end position="62"/>
    </location>
</feature>
<feature type="transmembrane region" description="Helical" evidence="1">
    <location>
        <begin position="6"/>
        <end position="27"/>
    </location>
</feature>
<keyword evidence="1" id="KW-1133">Transmembrane helix</keyword>
<dbReference type="Proteomes" id="UP001142393">
    <property type="component" value="Unassembled WGS sequence"/>
</dbReference>
<keyword evidence="1" id="KW-0812">Transmembrane</keyword>
<gene>
    <name evidence="2" type="ORF">DFH05DRAFT_616065</name>
    <name evidence="3" type="ORF">F5890DRAFT_975725</name>
</gene>
<dbReference type="Proteomes" id="UP001163850">
    <property type="component" value="Unassembled WGS sequence"/>
</dbReference>
<proteinExistence type="predicted"/>
<protein>
    <submittedName>
        <fullName evidence="2">Uncharacterized protein</fullName>
    </submittedName>
</protein>
<keyword evidence="4" id="KW-1185">Reference proteome</keyword>
<comment type="caution">
    <text evidence="2">The sequence shown here is derived from an EMBL/GenBank/DDBJ whole genome shotgun (WGS) entry which is preliminary data.</text>
</comment>
<accession>A0AA38Q9W2</accession>
<dbReference type="AlphaFoldDB" id="A0A9W8U1P6"/>
<reference evidence="3" key="2">
    <citation type="submission" date="2022-08" db="EMBL/GenBank/DDBJ databases">
        <authorList>
            <consortium name="DOE Joint Genome Institute"/>
            <person name="Min B."/>
            <person name="Riley R."/>
            <person name="Sierra-Patev S."/>
            <person name="Naranjo-Ortiz M."/>
            <person name="Looney B."/>
            <person name="Konkel Z."/>
            <person name="Slot J.C."/>
            <person name="Sakamoto Y."/>
            <person name="Steenwyk J.L."/>
            <person name="Rokas A."/>
            <person name="Carro J."/>
            <person name="Camarero S."/>
            <person name="Ferreira P."/>
            <person name="Molpeceres G."/>
            <person name="Ruiz-Duenas F.J."/>
            <person name="Serrano A."/>
            <person name="Henrissat B."/>
            <person name="Drula E."/>
            <person name="Hughes K.W."/>
            <person name="Mata J.L."/>
            <person name="Ishikawa N.K."/>
            <person name="Vargas-Isla R."/>
            <person name="Ushijima S."/>
            <person name="Smith C.A."/>
            <person name="Ahrendt S."/>
            <person name="Andreopoulos W."/>
            <person name="He G."/>
            <person name="Labutti K."/>
            <person name="Lipzen A."/>
            <person name="Ng V."/>
            <person name="Sandor L."/>
            <person name="Barry K."/>
            <person name="Martinez A.T."/>
            <person name="Xiao Y."/>
            <person name="Gibbons J.G."/>
            <person name="Terashima K."/>
            <person name="Hibbett D.S."/>
            <person name="Grigoriev I.V."/>
        </authorList>
    </citation>
    <scope>NUCLEOTIDE SEQUENCE</scope>
    <source>
        <strain evidence="3">TFB7829</strain>
    </source>
</reference>
<sequence>MLYAAFFLFPFVSFVFINFTLMFVFSINPYNMHLHSHDLYLCCLLVSIHCLLALTLVCGLYVSPPFVFVIVLDPCRSYSIPLLLIS</sequence>
<dbReference type="EMBL" id="MU801894">
    <property type="protein sequence ID" value="KAJ3989923.1"/>
    <property type="molecule type" value="Genomic_DNA"/>
</dbReference>
<evidence type="ECO:0000313" key="2">
    <source>
        <dbReference type="EMBL" id="KAJ3748917.1"/>
    </source>
</evidence>
<dbReference type="EMBL" id="JANVFU010000002">
    <property type="protein sequence ID" value="KAJ3748917.1"/>
    <property type="molecule type" value="Genomic_DNA"/>
</dbReference>
<accession>A0A9W8U1P6</accession>
<evidence type="ECO:0000313" key="3">
    <source>
        <dbReference type="EMBL" id="KAJ3989923.1"/>
    </source>
</evidence>
<name>A0A9W8U1P6_9AGAR</name>
<evidence type="ECO:0000313" key="4">
    <source>
        <dbReference type="Proteomes" id="UP001142393"/>
    </source>
</evidence>
<reference evidence="2 4" key="3">
    <citation type="journal article" date="2023" name="Proc. Natl. Acad. Sci. U.S.A.">
        <title>A global phylogenomic analysis of the shiitake genus Lentinula.</title>
        <authorList>
            <person name="Sierra-Patev S."/>
            <person name="Min B."/>
            <person name="Naranjo-Ortiz M."/>
            <person name="Looney B."/>
            <person name="Konkel Z."/>
            <person name="Slot J.C."/>
            <person name="Sakamoto Y."/>
            <person name="Steenwyk J.L."/>
            <person name="Rokas A."/>
            <person name="Carro J."/>
            <person name="Camarero S."/>
            <person name="Ferreira P."/>
            <person name="Molpeceres G."/>
            <person name="Ruiz-Duenas F.J."/>
            <person name="Serrano A."/>
            <person name="Henrissat B."/>
            <person name="Drula E."/>
            <person name="Hughes K.W."/>
            <person name="Mata J.L."/>
            <person name="Ishikawa N.K."/>
            <person name="Vargas-Isla R."/>
            <person name="Ushijima S."/>
            <person name="Smith C.A."/>
            <person name="Donoghue J."/>
            <person name="Ahrendt S."/>
            <person name="Andreopoulos W."/>
            <person name="He G."/>
            <person name="LaButti K."/>
            <person name="Lipzen A."/>
            <person name="Ng V."/>
            <person name="Riley R."/>
            <person name="Sandor L."/>
            <person name="Barry K."/>
            <person name="Martinez A.T."/>
            <person name="Xiao Y."/>
            <person name="Gibbons J.G."/>
            <person name="Terashima K."/>
            <person name="Grigoriev I.V."/>
            <person name="Hibbett D."/>
        </authorList>
    </citation>
    <scope>NUCLEOTIDE SEQUENCE [LARGE SCALE GENOMIC DNA]</scope>
    <source>
        <strain evidence="2 4">TFB7810</strain>
    </source>
</reference>
<evidence type="ECO:0000256" key="1">
    <source>
        <dbReference type="SAM" id="Phobius"/>
    </source>
</evidence>
<organism evidence="2 4">
    <name type="scientific">Lentinula detonsa</name>
    <dbReference type="NCBI Taxonomy" id="2804962"/>
    <lineage>
        <taxon>Eukaryota</taxon>
        <taxon>Fungi</taxon>
        <taxon>Dikarya</taxon>
        <taxon>Basidiomycota</taxon>
        <taxon>Agaricomycotina</taxon>
        <taxon>Agaricomycetes</taxon>
        <taxon>Agaricomycetidae</taxon>
        <taxon>Agaricales</taxon>
        <taxon>Marasmiineae</taxon>
        <taxon>Omphalotaceae</taxon>
        <taxon>Lentinula</taxon>
    </lineage>
</organism>
<keyword evidence="1" id="KW-0472">Membrane</keyword>
<reference evidence="2" key="1">
    <citation type="submission" date="2022-08" db="EMBL/GenBank/DDBJ databases">
        <authorList>
            <consortium name="DOE Joint Genome Institute"/>
            <person name="Min B."/>
            <person name="Sierra-Patev S."/>
            <person name="Naranjo-Ortiz M."/>
            <person name="Looney B."/>
            <person name="Konkel Z."/>
            <person name="Slot J.C."/>
            <person name="Sakamoto Y."/>
            <person name="Steenwyk J.L."/>
            <person name="Rokas A."/>
            <person name="Carro J."/>
            <person name="Camarero S."/>
            <person name="Ferreira P."/>
            <person name="Molpeceres G."/>
            <person name="Ruiz-duenas F.J."/>
            <person name="Serrano A."/>
            <person name="Henrissat B."/>
            <person name="Drula E."/>
            <person name="Hughes K.W."/>
            <person name="Mata J.L."/>
            <person name="Ishikawa N.K."/>
            <person name="Vargas-Isla R."/>
            <person name="Ushijima S."/>
            <person name="Smith C.A."/>
            <person name="Ahrendt S."/>
            <person name="Andreopoulos W."/>
            <person name="He G."/>
            <person name="LaButti K."/>
            <person name="Lipzen A."/>
            <person name="Ng V."/>
            <person name="Riley R."/>
            <person name="Sandor L."/>
            <person name="Barry K."/>
            <person name="Martinez A.T."/>
            <person name="Xiao Y."/>
            <person name="Gibbons J.G."/>
            <person name="Terashima K."/>
            <person name="Hibbett D.S."/>
            <person name="Grigoriev I.V."/>
        </authorList>
    </citation>
    <scope>NUCLEOTIDE SEQUENCE</scope>
    <source>
        <strain evidence="2">TFB7810</strain>
    </source>
</reference>